<keyword evidence="1" id="KW-1133">Transmembrane helix</keyword>
<dbReference type="InterPro" id="IPR013229">
    <property type="entry name" value="PEGA"/>
</dbReference>
<name>A0A0G0GAP5_9BACT</name>
<organism evidence="3 4">
    <name type="scientific">Candidatus Magasanikbacteria bacterium GW2011_GWC2_37_14</name>
    <dbReference type="NCBI Taxonomy" id="1619046"/>
    <lineage>
        <taxon>Bacteria</taxon>
        <taxon>Candidatus Magasanikiibacteriota</taxon>
    </lineage>
</organism>
<dbReference type="AlphaFoldDB" id="A0A0G0GAP5"/>
<proteinExistence type="predicted"/>
<dbReference type="Proteomes" id="UP000034849">
    <property type="component" value="Unassembled WGS sequence"/>
</dbReference>
<evidence type="ECO:0000313" key="3">
    <source>
        <dbReference type="EMBL" id="KKQ28168.1"/>
    </source>
</evidence>
<evidence type="ECO:0000256" key="1">
    <source>
        <dbReference type="SAM" id="Phobius"/>
    </source>
</evidence>
<dbReference type="EMBL" id="LBSX01000001">
    <property type="protein sequence ID" value="KKQ28168.1"/>
    <property type="molecule type" value="Genomic_DNA"/>
</dbReference>
<dbReference type="Gene3D" id="2.60.40.1120">
    <property type="entry name" value="Carboxypeptidase-like, regulatory domain"/>
    <property type="match status" value="1"/>
</dbReference>
<accession>A0A0G0GAP5</accession>
<keyword evidence="1" id="KW-0812">Transmembrane</keyword>
<evidence type="ECO:0000313" key="4">
    <source>
        <dbReference type="Proteomes" id="UP000034849"/>
    </source>
</evidence>
<sequence length="439" mass="50960">MTYLHTWLTRQVRISIMLSLFAIFFIVSPTVLMYTAGYRFDWATKQLKQTGVISIDILPKDAQIYLNNVLLEESLPIRLPNLAPGTYTVRFSASGYQDWQKEITVESKKTSYLKDITLFKQTTPTKISENDFSNIYFSHNAEYAVTTLNPKNKNEYNYQLNLLNLKNNNNQELLNIESNTQPTISWSTESNLVLIYTFLKNKYNLKIVNPDYANETQNYEFNEPIENWQWSNNSALYIYSNDGIIILNNNTSQEIYNNTSSLWFIDSEEKLWTINNNVLRKNNLAEINLGNNLEIKKIININKDQVLLQLNNEFLAIELNNKELKHNVPAQNIYFNTGTNEWLVYSPWELWSVYQNGTTALLTRTSESMGEILPLDNFGLLLIHSNNKLLGFNPGYYLTHELLKDAEIKELGVNLNLDLRKIFFSGKFADQSGLFSLEY</sequence>
<feature type="domain" description="PEGA" evidence="2">
    <location>
        <begin position="51"/>
        <end position="111"/>
    </location>
</feature>
<protein>
    <recommendedName>
        <fullName evidence="2">PEGA domain-containing protein</fullName>
    </recommendedName>
</protein>
<dbReference type="Pfam" id="PF08308">
    <property type="entry name" value="PEGA"/>
    <property type="match status" value="1"/>
</dbReference>
<evidence type="ECO:0000259" key="2">
    <source>
        <dbReference type="Pfam" id="PF08308"/>
    </source>
</evidence>
<reference evidence="3 4" key="1">
    <citation type="journal article" date="2015" name="Nature">
        <title>rRNA introns, odd ribosomes, and small enigmatic genomes across a large radiation of phyla.</title>
        <authorList>
            <person name="Brown C.T."/>
            <person name="Hug L.A."/>
            <person name="Thomas B.C."/>
            <person name="Sharon I."/>
            <person name="Castelle C.J."/>
            <person name="Singh A."/>
            <person name="Wilkins M.J."/>
            <person name="Williams K.H."/>
            <person name="Banfield J.F."/>
        </authorList>
    </citation>
    <scope>NUCLEOTIDE SEQUENCE [LARGE SCALE GENOMIC DNA]</scope>
</reference>
<keyword evidence="1" id="KW-0472">Membrane</keyword>
<comment type="caution">
    <text evidence="3">The sequence shown here is derived from an EMBL/GenBank/DDBJ whole genome shotgun (WGS) entry which is preliminary data.</text>
</comment>
<gene>
    <name evidence="3" type="ORF">US42_C0001G0019</name>
</gene>
<feature type="transmembrane region" description="Helical" evidence="1">
    <location>
        <begin position="12"/>
        <end position="36"/>
    </location>
</feature>
<dbReference type="SUPFAM" id="SSF82171">
    <property type="entry name" value="DPP6 N-terminal domain-like"/>
    <property type="match status" value="1"/>
</dbReference>
<dbReference type="STRING" id="1619046.US42_C0001G0019"/>